<dbReference type="PANTHER" id="PTHR35790">
    <property type="entry name" value="HTH-TYPE TRANSCRIPTIONAL REGULATOR PCHR"/>
    <property type="match status" value="1"/>
</dbReference>
<sequence length="166" mass="18898">MSKNSIFLLKKRSLKGKESDMRQLAKDINAFLNEVILQAENQHEILIGHCTSEVALTNTQEHILMLLSEESLTNSELARRLNVSQAAVTKAIKSLVKEGMLETSKDSKDARVIFYQLTDLARPIAEEHHHHHEHTLLTYEQVATQFTPNEQKVIQRFLTALVGEIK</sequence>
<keyword evidence="3" id="KW-0804">Transcription</keyword>
<proteinExistence type="predicted"/>
<dbReference type="eggNOG" id="COG1846">
    <property type="taxonomic scope" value="Bacteria"/>
</dbReference>
<dbReference type="GO" id="GO:0003700">
    <property type="term" value="F:DNA-binding transcription factor activity"/>
    <property type="evidence" value="ECO:0007669"/>
    <property type="project" value="InterPro"/>
</dbReference>
<organism evidence="5 6">
    <name type="scientific">Streptococcus pneumoniae (strain ATCC BAA-255 / R6)</name>
    <dbReference type="NCBI Taxonomy" id="171101"/>
    <lineage>
        <taxon>Bacteria</taxon>
        <taxon>Bacillati</taxon>
        <taxon>Bacillota</taxon>
        <taxon>Bacilli</taxon>
        <taxon>Lactobacillales</taxon>
        <taxon>Streptococcaceae</taxon>
        <taxon>Streptococcus</taxon>
    </lineage>
</organism>
<evidence type="ECO:0000259" key="4">
    <source>
        <dbReference type="PROSITE" id="PS50995"/>
    </source>
</evidence>
<evidence type="ECO:0000313" key="6">
    <source>
        <dbReference type="Proteomes" id="UP000000586"/>
    </source>
</evidence>
<dbReference type="AlphaFoldDB" id="Q8DN14"/>
<dbReference type="Gene3D" id="1.10.10.10">
    <property type="entry name" value="Winged helix-like DNA-binding domain superfamily/Winged helix DNA-binding domain"/>
    <property type="match status" value="1"/>
</dbReference>
<keyword evidence="1" id="KW-0805">Transcription regulation</keyword>
<dbReference type="SUPFAM" id="SSF46785">
    <property type="entry name" value="Winged helix' DNA-binding domain"/>
    <property type="match status" value="1"/>
</dbReference>
<keyword evidence="6" id="KW-1185">Reference proteome</keyword>
<dbReference type="InterPro" id="IPR001845">
    <property type="entry name" value="HTH_ArsR_DNA-bd_dom"/>
</dbReference>
<evidence type="ECO:0000256" key="2">
    <source>
        <dbReference type="ARBA" id="ARBA00023125"/>
    </source>
</evidence>
<keyword evidence="2" id="KW-0238">DNA-binding</keyword>
<dbReference type="InterPro" id="IPR047894">
    <property type="entry name" value="AdcR-like"/>
</dbReference>
<dbReference type="Gene3D" id="6.10.250.2360">
    <property type="match status" value="1"/>
</dbReference>
<dbReference type="Pfam" id="PF01047">
    <property type="entry name" value="MarR"/>
    <property type="match status" value="1"/>
</dbReference>
<dbReference type="NCBIfam" id="NF038251">
    <property type="entry name" value="AdcR_fam_Zn_TF"/>
    <property type="match status" value="1"/>
</dbReference>
<feature type="domain" description="HTH marR-type" evidence="4">
    <location>
        <begin position="18"/>
        <end position="163"/>
    </location>
</feature>
<accession>Q8DN14</accession>
<dbReference type="PROSITE" id="PS50995">
    <property type="entry name" value="HTH_MARR_2"/>
    <property type="match status" value="1"/>
</dbReference>
<dbReference type="FunFam" id="1.10.10.10:FF:000417">
    <property type="entry name" value="Transcriptional regulator, MarR family"/>
    <property type="match status" value="1"/>
</dbReference>
<dbReference type="GO" id="GO:0003677">
    <property type="term" value="F:DNA binding"/>
    <property type="evidence" value="ECO:0007669"/>
    <property type="project" value="UniProtKB-KW"/>
</dbReference>
<dbReference type="HOGENOM" id="CLU_142321_1_0_9"/>
<evidence type="ECO:0000313" key="5">
    <source>
        <dbReference type="EMBL" id="AAL00780.1"/>
    </source>
</evidence>
<name>Q8DN14_STRR6</name>
<dbReference type="InterPro" id="IPR036388">
    <property type="entry name" value="WH-like_DNA-bd_sf"/>
</dbReference>
<dbReference type="PATRIC" id="fig|171101.6.peg.2141"/>
<dbReference type="SMART" id="SM00418">
    <property type="entry name" value="HTH_ARSR"/>
    <property type="match status" value="1"/>
</dbReference>
<dbReference type="InterPro" id="IPR036390">
    <property type="entry name" value="WH_DNA-bd_sf"/>
</dbReference>
<dbReference type="Gene3D" id="6.10.140.1680">
    <property type="match status" value="1"/>
</dbReference>
<dbReference type="InterPro" id="IPR052067">
    <property type="entry name" value="Metal_resp_HTH_trans_reg"/>
</dbReference>
<protein>
    <submittedName>
        <fullName evidence="5">Transcriptional repressor for Zn(2+)-responsive expression</fullName>
    </submittedName>
</protein>
<dbReference type="SMART" id="SM00347">
    <property type="entry name" value="HTH_MARR"/>
    <property type="match status" value="1"/>
</dbReference>
<dbReference type="STRING" id="171101.spr1978"/>
<gene>
    <name evidence="5" type="primary">adcR</name>
    <name evidence="5" type="ordered locus">spr1978</name>
</gene>
<reference evidence="5 6" key="1">
    <citation type="journal article" date="2001" name="J. Bacteriol.">
        <title>Genome of the bacterium Streptococcus pneumoniae strain R6.</title>
        <authorList>
            <person name="Hoskins J.A."/>
            <person name="Alborn W.Jr."/>
            <person name="Arnold J."/>
            <person name="Blaszczak L."/>
            <person name="Burgett S."/>
            <person name="DeHoff B.S."/>
            <person name="Estrem S."/>
            <person name="Fritz L."/>
            <person name="Fu D.-J."/>
            <person name="Fuller W."/>
            <person name="Geringer C."/>
            <person name="Gilmour R."/>
            <person name="Glass J.S."/>
            <person name="Khoja H."/>
            <person name="Kraft A."/>
            <person name="LaGace R."/>
            <person name="LeBlanc D.J."/>
            <person name="Lee L.N."/>
            <person name="Lefkowitz E.J."/>
            <person name="Lu J."/>
            <person name="Matsushima P."/>
            <person name="McAhren S."/>
            <person name="McHenney M."/>
            <person name="McLeaster K."/>
            <person name="Mundy C."/>
            <person name="Nicas T.I."/>
            <person name="Norris F.H."/>
            <person name="O'Gara M."/>
            <person name="Peery R."/>
            <person name="Robertson G.T."/>
            <person name="Rockey P."/>
            <person name="Sun P.-M."/>
            <person name="Winkler M.E."/>
            <person name="Yang Y."/>
            <person name="Young-Bellido M."/>
            <person name="Zhao G."/>
            <person name="Zook C."/>
            <person name="Baltz R.H."/>
            <person name="Jaskunas S.Richard."/>
            <person name="Rosteck P.R.Jr."/>
            <person name="Skatrud P.L."/>
            <person name="Glass J.I."/>
        </authorList>
    </citation>
    <scope>NUCLEOTIDE SEQUENCE [LARGE SCALE GENOMIC DNA]</scope>
    <source>
        <strain evidence="6">ATCC BAA-255 / R6</strain>
    </source>
</reference>
<dbReference type="PANTHER" id="PTHR35790:SF4">
    <property type="entry name" value="HTH-TYPE TRANSCRIPTIONAL REGULATOR PCHR"/>
    <property type="match status" value="1"/>
</dbReference>
<dbReference type="InterPro" id="IPR011991">
    <property type="entry name" value="ArsR-like_HTH"/>
</dbReference>
<dbReference type="PIR" id="G98118">
    <property type="entry name" value="G98118"/>
</dbReference>
<dbReference type="EMBL" id="AE007317">
    <property type="protein sequence ID" value="AAL00780.1"/>
    <property type="molecule type" value="Genomic_DNA"/>
</dbReference>
<dbReference type="CDD" id="cd00090">
    <property type="entry name" value="HTH_ARSR"/>
    <property type="match status" value="1"/>
</dbReference>
<dbReference type="Proteomes" id="UP000000586">
    <property type="component" value="Chromosome"/>
</dbReference>
<dbReference type="GO" id="GO:0008270">
    <property type="term" value="F:zinc ion binding"/>
    <property type="evidence" value="ECO:0007669"/>
    <property type="project" value="InterPro"/>
</dbReference>
<dbReference type="SMR" id="Q8DN14"/>
<evidence type="ECO:0000256" key="1">
    <source>
        <dbReference type="ARBA" id="ARBA00023015"/>
    </source>
</evidence>
<dbReference type="KEGG" id="spr:spr1978"/>
<dbReference type="InterPro" id="IPR000835">
    <property type="entry name" value="HTH_MarR-typ"/>
</dbReference>
<evidence type="ECO:0000256" key="3">
    <source>
        <dbReference type="ARBA" id="ARBA00023163"/>
    </source>
</evidence>